<accession>A0A9J5YQ65</accession>
<dbReference type="GO" id="GO:0008270">
    <property type="term" value="F:zinc ion binding"/>
    <property type="evidence" value="ECO:0007669"/>
    <property type="project" value="UniProtKB-KW"/>
</dbReference>
<evidence type="ECO:0000313" key="6">
    <source>
        <dbReference type="EMBL" id="KAG5601864.1"/>
    </source>
</evidence>
<evidence type="ECO:0000259" key="5">
    <source>
        <dbReference type="PROSITE" id="PS50119"/>
    </source>
</evidence>
<comment type="caution">
    <text evidence="6">The sequence shown here is derived from an EMBL/GenBank/DDBJ whole genome shotgun (WGS) entry which is preliminary data.</text>
</comment>
<dbReference type="PROSITE" id="PS50119">
    <property type="entry name" value="ZF_BBOX"/>
    <property type="match status" value="1"/>
</dbReference>
<gene>
    <name evidence="6" type="ORF">H5410_033234</name>
</gene>
<evidence type="ECO:0000256" key="1">
    <source>
        <dbReference type="ARBA" id="ARBA00022723"/>
    </source>
</evidence>
<dbReference type="AlphaFoldDB" id="A0A9J5YQ65"/>
<organism evidence="6 7">
    <name type="scientific">Solanum commersonii</name>
    <name type="common">Commerson's wild potato</name>
    <name type="synonym">Commerson's nightshade</name>
    <dbReference type="NCBI Taxonomy" id="4109"/>
    <lineage>
        <taxon>Eukaryota</taxon>
        <taxon>Viridiplantae</taxon>
        <taxon>Streptophyta</taxon>
        <taxon>Embryophyta</taxon>
        <taxon>Tracheophyta</taxon>
        <taxon>Spermatophyta</taxon>
        <taxon>Magnoliopsida</taxon>
        <taxon>eudicotyledons</taxon>
        <taxon>Gunneridae</taxon>
        <taxon>Pentapetalae</taxon>
        <taxon>asterids</taxon>
        <taxon>lamiids</taxon>
        <taxon>Solanales</taxon>
        <taxon>Solanaceae</taxon>
        <taxon>Solanoideae</taxon>
        <taxon>Solaneae</taxon>
        <taxon>Solanum</taxon>
    </lineage>
</organism>
<dbReference type="InterPro" id="IPR049808">
    <property type="entry name" value="CONSTANS-like_Bbox1"/>
</dbReference>
<evidence type="ECO:0000256" key="3">
    <source>
        <dbReference type="ARBA" id="ARBA00022833"/>
    </source>
</evidence>
<dbReference type="EMBL" id="JACXVP010000006">
    <property type="protein sequence ID" value="KAG5601864.1"/>
    <property type="molecule type" value="Genomic_DNA"/>
</dbReference>
<evidence type="ECO:0000256" key="4">
    <source>
        <dbReference type="PROSITE-ProRule" id="PRU00024"/>
    </source>
</evidence>
<evidence type="ECO:0000313" key="7">
    <source>
        <dbReference type="Proteomes" id="UP000824120"/>
    </source>
</evidence>
<dbReference type="CDD" id="cd19821">
    <property type="entry name" value="Bbox1_BBX-like"/>
    <property type="match status" value="1"/>
</dbReference>
<keyword evidence="7" id="KW-1185">Reference proteome</keyword>
<proteinExistence type="predicted"/>
<name>A0A9J5YQ65_SOLCO</name>
<keyword evidence="1" id="KW-0479">Metal-binding</keyword>
<keyword evidence="2 4" id="KW-0863">Zinc-finger</keyword>
<dbReference type="OrthoDB" id="153872at2759"/>
<dbReference type="PANTHER" id="PTHR31717:SF81">
    <property type="entry name" value="B-BOX ZINC FINGER PROTEIN 32-LIKE"/>
    <property type="match status" value="1"/>
</dbReference>
<dbReference type="Proteomes" id="UP000824120">
    <property type="component" value="Chromosome 6"/>
</dbReference>
<dbReference type="SMART" id="SM00336">
    <property type="entry name" value="BBOX"/>
    <property type="match status" value="1"/>
</dbReference>
<protein>
    <recommendedName>
        <fullName evidence="5">B box-type domain-containing protein</fullName>
    </recommendedName>
</protein>
<dbReference type="PANTHER" id="PTHR31717">
    <property type="entry name" value="ZINC FINGER PROTEIN CONSTANS-LIKE 10"/>
    <property type="match status" value="1"/>
</dbReference>
<reference evidence="6 7" key="1">
    <citation type="submission" date="2020-09" db="EMBL/GenBank/DDBJ databases">
        <title>De no assembly of potato wild relative species, Solanum commersonii.</title>
        <authorList>
            <person name="Cho K."/>
        </authorList>
    </citation>
    <scope>NUCLEOTIDE SEQUENCE [LARGE SCALE GENOMIC DNA]</scope>
    <source>
        <strain evidence="6">LZ3.2</strain>
        <tissue evidence="6">Leaf</tissue>
    </source>
</reference>
<evidence type="ECO:0000256" key="2">
    <source>
        <dbReference type="ARBA" id="ARBA00022771"/>
    </source>
</evidence>
<keyword evidence="3" id="KW-0862">Zinc</keyword>
<sequence length="262" mass="29011">MEVMSSKLCELCNDQAALFCPSDSAFLCFHCDAKVHQANFLVARHLRLTLCSHCNSLTKNRFSPCSPRRPALCPSCSRNSSADSDLGSLSSSSSSTCVSSTHSSAVTQKINISSSNRKQFSEYSTNDFIGEVNSGNCNLVRSRSVKLRDPRAATCVFMHWCTKLGMNGEERVVQTACSALDICFGRFRGLPLRVALAACFWFGLKNIEEKSKSTWQSLKKLEEISGVPAKIILATELKLRKIVKTNDRRRQGMEESWAESST</sequence>
<feature type="domain" description="B box-type" evidence="5">
    <location>
        <begin position="4"/>
        <end position="50"/>
    </location>
</feature>
<dbReference type="InterPro" id="IPR000315">
    <property type="entry name" value="Znf_B-box"/>
</dbReference>